<dbReference type="GO" id="GO:0048039">
    <property type="term" value="F:ubiquinone binding"/>
    <property type="evidence" value="ECO:0007669"/>
    <property type="project" value="TreeGrafter"/>
</dbReference>
<dbReference type="Pfam" id="PF00361">
    <property type="entry name" value="Proton_antipo_M"/>
    <property type="match status" value="1"/>
</dbReference>
<evidence type="ECO:0000256" key="4">
    <source>
        <dbReference type="ARBA" id="ARBA00021006"/>
    </source>
</evidence>
<evidence type="ECO:0000256" key="3">
    <source>
        <dbReference type="ARBA" id="ARBA00012944"/>
    </source>
</evidence>
<dbReference type="EMBL" id="AJ584640">
    <property type="protein sequence ID" value="CAE48112.2"/>
    <property type="molecule type" value="Genomic_DNA"/>
</dbReference>
<dbReference type="GO" id="GO:0008137">
    <property type="term" value="F:NADH dehydrogenase (ubiquinone) activity"/>
    <property type="evidence" value="ECO:0007669"/>
    <property type="project" value="UniProtKB-UniRule"/>
</dbReference>
<accession>Q70EC6</accession>
<evidence type="ECO:0000256" key="1">
    <source>
        <dbReference type="ARBA" id="ARBA00004225"/>
    </source>
</evidence>
<evidence type="ECO:0000256" key="10">
    <source>
        <dbReference type="ARBA" id="ARBA00022989"/>
    </source>
</evidence>
<comment type="similarity">
    <text evidence="2 16">Belongs to the complex I subunit 4 family.</text>
</comment>
<feature type="transmembrane region" description="Helical" evidence="16">
    <location>
        <begin position="94"/>
        <end position="111"/>
    </location>
</feature>
<evidence type="ECO:0000256" key="2">
    <source>
        <dbReference type="ARBA" id="ARBA00009025"/>
    </source>
</evidence>
<dbReference type="AlphaFoldDB" id="Q70EC6"/>
<dbReference type="InterPro" id="IPR010227">
    <property type="entry name" value="NADH_Q_OxRdtase_chainM/4"/>
</dbReference>
<evidence type="ECO:0000256" key="5">
    <source>
        <dbReference type="ARBA" id="ARBA00022448"/>
    </source>
</evidence>
<feature type="transmembrane region" description="Helical" evidence="16">
    <location>
        <begin position="341"/>
        <end position="367"/>
    </location>
</feature>
<keyword evidence="8" id="KW-1278">Translocase</keyword>
<feature type="transmembrane region" description="Helical" evidence="16">
    <location>
        <begin position="51"/>
        <end position="73"/>
    </location>
</feature>
<dbReference type="GO" id="GO:0031966">
    <property type="term" value="C:mitochondrial membrane"/>
    <property type="evidence" value="ECO:0007669"/>
    <property type="project" value="UniProtKB-SubCell"/>
</dbReference>
<keyword evidence="11 16" id="KW-0520">NAD</keyword>
<evidence type="ECO:0000256" key="15">
    <source>
        <dbReference type="ARBA" id="ARBA00049551"/>
    </source>
</evidence>
<reference evidence="19" key="1">
    <citation type="journal article" date="2004" name="Gene">
        <title>Mitogenomic analyses of deep gnathostome divergences: a fish is a fish.</title>
        <authorList>
            <person name="Arnason U."/>
            <person name="Gullberg A."/>
            <person name="Janke A."/>
            <person name="Joss J."/>
            <person name="Elmerot C."/>
        </authorList>
    </citation>
    <scope>NUCLEOTIDE SEQUENCE</scope>
</reference>
<proteinExistence type="inferred from homology"/>
<sequence>MLMISIPLATLLFSVWLAPSKRLWEIITTQSLIIAIMSTTWLMTQGVNPFLSSYFFIDEVSSPLLVLTCWLTAPTLLASQSKLSKEPLPRQRTYIFTIIMLQITTLLAFLADNMILFFIMFEATMIPTLIVITRWGAQKERMLAGTYLIFYTLFGSMALLTAMLYFHETFGTMSISLMKSFFINNTLTSCSLAWWAACLIAFLVKMPLYGVHLWLPKAHVEAPIAGSMILAGTLLKLGGYGILRINIFINDSFLPLAAPLIVFSLFGVLLSAILVSRQTDLKSLIAFSSVSHMGLVIAASVMKTEWSIAGSMILMVSHGLVSSALFCLANTSYERTNTRTLILLQGTQIIFPLTAAWWLLAALMNLALPPSPNFIGELSILTSLFQWSNLTLVMTGLGIIFTTAYSLYMFWASQREHLPSHLNFFPPMQTREHILLALHILPALLLMLKPTLMFK</sequence>
<keyword evidence="10 16" id="KW-1133">Transmembrane helix</keyword>
<comment type="catalytic activity">
    <reaction evidence="15 16">
        <text>a ubiquinone + NADH + 5 H(+)(in) = a ubiquinol + NAD(+) + 4 H(+)(out)</text>
        <dbReference type="Rhea" id="RHEA:29091"/>
        <dbReference type="Rhea" id="RHEA-COMP:9565"/>
        <dbReference type="Rhea" id="RHEA-COMP:9566"/>
        <dbReference type="ChEBI" id="CHEBI:15378"/>
        <dbReference type="ChEBI" id="CHEBI:16389"/>
        <dbReference type="ChEBI" id="CHEBI:17976"/>
        <dbReference type="ChEBI" id="CHEBI:57540"/>
        <dbReference type="ChEBI" id="CHEBI:57945"/>
        <dbReference type="EC" id="7.1.1.2"/>
    </reaction>
</comment>
<keyword evidence="5 16" id="KW-0813">Transport</keyword>
<keyword evidence="14 16" id="KW-0472">Membrane</keyword>
<keyword evidence="12 16" id="KW-0830">Ubiquinone</keyword>
<dbReference type="PANTHER" id="PTHR43507">
    <property type="entry name" value="NADH-UBIQUINONE OXIDOREDUCTASE CHAIN 4"/>
    <property type="match status" value="1"/>
</dbReference>
<dbReference type="GO" id="GO:0003954">
    <property type="term" value="F:NADH dehydrogenase activity"/>
    <property type="evidence" value="ECO:0007669"/>
    <property type="project" value="TreeGrafter"/>
</dbReference>
<dbReference type="PRINTS" id="PR01437">
    <property type="entry name" value="NUOXDRDTASE4"/>
</dbReference>
<evidence type="ECO:0000256" key="12">
    <source>
        <dbReference type="ARBA" id="ARBA00023075"/>
    </source>
</evidence>
<keyword evidence="7 16" id="KW-0812">Transmembrane</keyword>
<dbReference type="InterPro" id="IPR000260">
    <property type="entry name" value="NADH4_N"/>
</dbReference>
<evidence type="ECO:0000259" key="18">
    <source>
        <dbReference type="Pfam" id="PF01059"/>
    </source>
</evidence>
<feature type="transmembrane region" description="Helical" evidence="16">
    <location>
        <begin position="224"/>
        <end position="247"/>
    </location>
</feature>
<geneLocation type="mitochondrion" evidence="19"/>
<evidence type="ECO:0000256" key="16">
    <source>
        <dbReference type="RuleBase" id="RU003297"/>
    </source>
</evidence>
<feature type="transmembrane region" description="Helical" evidence="16">
    <location>
        <begin position="253"/>
        <end position="275"/>
    </location>
</feature>
<gene>
    <name evidence="19" type="primary">NADH4</name>
</gene>
<dbReference type="EC" id="7.1.1.2" evidence="3 16"/>
<dbReference type="PANTHER" id="PTHR43507:SF20">
    <property type="entry name" value="NADH-UBIQUINONE OXIDOREDUCTASE CHAIN 4"/>
    <property type="match status" value="1"/>
</dbReference>
<comment type="subcellular location">
    <subcellularLocation>
        <location evidence="1 16">Mitochondrion membrane</location>
        <topology evidence="1 16">Multi-pass membrane protein</topology>
    </subcellularLocation>
</comment>
<evidence type="ECO:0000256" key="7">
    <source>
        <dbReference type="ARBA" id="ARBA00022692"/>
    </source>
</evidence>
<keyword evidence="6 16" id="KW-0679">Respiratory chain</keyword>
<evidence type="ECO:0000259" key="17">
    <source>
        <dbReference type="Pfam" id="PF00361"/>
    </source>
</evidence>
<feature type="transmembrane region" description="Helical" evidence="16">
    <location>
        <begin position="308"/>
        <end position="329"/>
    </location>
</feature>
<feature type="transmembrane region" description="Helical" evidence="16">
    <location>
        <begin position="433"/>
        <end position="452"/>
    </location>
</feature>
<protein>
    <recommendedName>
        <fullName evidence="4 16">NADH-ubiquinone oxidoreductase chain 4</fullName>
        <ecNumber evidence="3 16">7.1.1.2</ecNumber>
    </recommendedName>
</protein>
<feature type="transmembrane region" description="Helical" evidence="16">
    <location>
        <begin position="117"/>
        <end position="136"/>
    </location>
</feature>
<dbReference type="NCBIfam" id="TIGR01972">
    <property type="entry name" value="NDH_I_M"/>
    <property type="match status" value="1"/>
</dbReference>
<dbReference type="InterPro" id="IPR001750">
    <property type="entry name" value="ND/Mrp_TM"/>
</dbReference>
<name>Q70EC6_DUTME</name>
<dbReference type="Pfam" id="PF01059">
    <property type="entry name" value="Oxidored_q5_N"/>
    <property type="match status" value="1"/>
</dbReference>
<feature type="transmembrane region" description="Helical" evidence="16">
    <location>
        <begin position="148"/>
        <end position="166"/>
    </location>
</feature>
<evidence type="ECO:0000256" key="11">
    <source>
        <dbReference type="ARBA" id="ARBA00023027"/>
    </source>
</evidence>
<keyword evidence="9 16" id="KW-0249">Electron transport</keyword>
<feature type="domain" description="NADH:ubiquinone oxidoreductase chain 4 N-terminal" evidence="18">
    <location>
        <begin position="1"/>
        <end position="107"/>
    </location>
</feature>
<feature type="transmembrane region" description="Helical" evidence="16">
    <location>
        <begin position="387"/>
        <end position="412"/>
    </location>
</feature>
<evidence type="ECO:0000256" key="14">
    <source>
        <dbReference type="ARBA" id="ARBA00023136"/>
    </source>
</evidence>
<evidence type="ECO:0000256" key="6">
    <source>
        <dbReference type="ARBA" id="ARBA00022660"/>
    </source>
</evidence>
<evidence type="ECO:0000256" key="13">
    <source>
        <dbReference type="ARBA" id="ARBA00023128"/>
    </source>
</evidence>
<evidence type="ECO:0000313" key="19">
    <source>
        <dbReference type="EMBL" id="CAE48112.2"/>
    </source>
</evidence>
<dbReference type="GO" id="GO:0015990">
    <property type="term" value="P:electron transport coupled proton transport"/>
    <property type="evidence" value="ECO:0007669"/>
    <property type="project" value="TreeGrafter"/>
</dbReference>
<organism evidence="19">
    <name type="scientific">Duttaphrynus melanostictus</name>
    <name type="common">Asian common toad</name>
    <name type="synonym">Bufo melanostictus</name>
    <dbReference type="NCBI Taxonomy" id="30335"/>
    <lineage>
        <taxon>Eukaryota</taxon>
        <taxon>Metazoa</taxon>
        <taxon>Chordata</taxon>
        <taxon>Craniata</taxon>
        <taxon>Vertebrata</taxon>
        <taxon>Euteleostomi</taxon>
        <taxon>Amphibia</taxon>
        <taxon>Batrachia</taxon>
        <taxon>Anura</taxon>
        <taxon>Neobatrachia</taxon>
        <taxon>Hyloidea</taxon>
        <taxon>Bufonidae</taxon>
        <taxon>Duttaphrynus</taxon>
    </lineage>
</organism>
<evidence type="ECO:0000256" key="9">
    <source>
        <dbReference type="ARBA" id="ARBA00022982"/>
    </source>
</evidence>
<feature type="transmembrane region" description="Helical" evidence="16">
    <location>
        <begin position="284"/>
        <end position="302"/>
    </location>
</feature>
<dbReference type="InterPro" id="IPR003918">
    <property type="entry name" value="NADH_UbQ_OxRdtase"/>
</dbReference>
<comment type="function">
    <text evidence="16">Core subunit of the mitochondrial membrane respiratory chain NADH dehydrogenase (Complex I) which catalyzes electron transfer from NADH through the respiratory chain, using ubiquinone as an electron acceptor. Essential for the catalytic activity and assembly of complex I.</text>
</comment>
<feature type="domain" description="NADH:quinone oxidoreductase/Mrp antiporter transmembrane" evidence="17">
    <location>
        <begin position="111"/>
        <end position="398"/>
    </location>
</feature>
<dbReference type="GO" id="GO:0042773">
    <property type="term" value="P:ATP synthesis coupled electron transport"/>
    <property type="evidence" value="ECO:0007669"/>
    <property type="project" value="InterPro"/>
</dbReference>
<keyword evidence="13 16" id="KW-0496">Mitochondrion</keyword>
<evidence type="ECO:0000256" key="8">
    <source>
        <dbReference type="ARBA" id="ARBA00022967"/>
    </source>
</evidence>
<feature type="transmembrane region" description="Helical" evidence="16">
    <location>
        <begin position="186"/>
        <end position="204"/>
    </location>
</feature>